<evidence type="ECO:0000313" key="5">
    <source>
        <dbReference type="EMBL" id="OGG12815.1"/>
    </source>
</evidence>
<comment type="caution">
    <text evidence="5">The sequence shown here is derived from an EMBL/GenBank/DDBJ whole genome shotgun (WGS) entry which is preliminary data.</text>
</comment>
<proteinExistence type="inferred from homology"/>
<evidence type="ECO:0000256" key="1">
    <source>
        <dbReference type="ARBA" id="ARBA00010923"/>
    </source>
</evidence>
<keyword evidence="2" id="KW-0680">Restriction system</keyword>
<dbReference type="Pfam" id="PF01420">
    <property type="entry name" value="Methylase_S"/>
    <property type="match status" value="1"/>
</dbReference>
<evidence type="ECO:0000256" key="3">
    <source>
        <dbReference type="ARBA" id="ARBA00023125"/>
    </source>
</evidence>
<dbReference type="PANTHER" id="PTHR30408:SF13">
    <property type="entry name" value="TYPE I RESTRICTION ENZYME HINDI SPECIFICITY SUBUNIT"/>
    <property type="match status" value="1"/>
</dbReference>
<evidence type="ECO:0000256" key="2">
    <source>
        <dbReference type="ARBA" id="ARBA00022747"/>
    </source>
</evidence>
<sequence>MTTWTKQKLGDCLSFRTGKLNSNAAIKNGMYPFFTCSQEVYKTNTWSFDTECVLLGGNNADAIYPLFYFKGKFDAYQRTYVIESKNNNNIRFFYYVLRKKLEDLRNQSTGATTKFLTLKILNNLQITTPNEFIQSQMVAVLSCYDDLIENNEKRIRILEEMAQRLYTEWFVKFKFPLARRSLSEGRGHEKVKMLESGTEYGMIPEGWKVVLMKDVAEIVDCLHSKKPERIRSGTHILLQLNNILENGLIDILDKYIISEDDYQKWIKNIELRKGDCVITNVGRIAATAQISGEIRLAAGRNMTAIRPKRIPDSFLIQYLKSPHIEREVKMKIDAGAIMGSLNVKSIYILKILLPDDSTLENFSVIASSWREEMNILHVQNSVLKRTRDLLIPQLVSGKRELKN</sequence>
<comment type="similarity">
    <text evidence="1">Belongs to the type-I restriction system S methylase family.</text>
</comment>
<name>A0A1F5ZKG6_9BACT</name>
<gene>
    <name evidence="5" type="ORF">A3D77_07200</name>
</gene>
<protein>
    <recommendedName>
        <fullName evidence="4">Type I restriction modification DNA specificity domain-containing protein</fullName>
    </recommendedName>
</protein>
<organism evidence="5 6">
    <name type="scientific">Candidatus Gottesmanbacteria bacterium RIFCSPHIGHO2_02_FULL_39_11</name>
    <dbReference type="NCBI Taxonomy" id="1798382"/>
    <lineage>
        <taxon>Bacteria</taxon>
        <taxon>Candidatus Gottesmaniibacteriota</taxon>
    </lineage>
</organism>
<dbReference type="GO" id="GO:0003677">
    <property type="term" value="F:DNA binding"/>
    <property type="evidence" value="ECO:0007669"/>
    <property type="project" value="UniProtKB-KW"/>
</dbReference>
<dbReference type="STRING" id="1798382.A3D77_07200"/>
<accession>A0A1F5ZKG6</accession>
<feature type="domain" description="Type I restriction modification DNA specificity" evidence="4">
    <location>
        <begin position="2"/>
        <end position="158"/>
    </location>
</feature>
<evidence type="ECO:0000259" key="4">
    <source>
        <dbReference type="Pfam" id="PF01420"/>
    </source>
</evidence>
<reference evidence="5 6" key="1">
    <citation type="journal article" date="2016" name="Nat. Commun.">
        <title>Thousands of microbial genomes shed light on interconnected biogeochemical processes in an aquifer system.</title>
        <authorList>
            <person name="Anantharaman K."/>
            <person name="Brown C.T."/>
            <person name="Hug L.A."/>
            <person name="Sharon I."/>
            <person name="Castelle C.J."/>
            <person name="Probst A.J."/>
            <person name="Thomas B.C."/>
            <person name="Singh A."/>
            <person name="Wilkins M.J."/>
            <person name="Karaoz U."/>
            <person name="Brodie E.L."/>
            <person name="Williams K.H."/>
            <person name="Hubbard S.S."/>
            <person name="Banfield J.F."/>
        </authorList>
    </citation>
    <scope>NUCLEOTIDE SEQUENCE [LARGE SCALE GENOMIC DNA]</scope>
</reference>
<dbReference type="AlphaFoldDB" id="A0A1F5ZKG6"/>
<dbReference type="InterPro" id="IPR044946">
    <property type="entry name" value="Restrct_endonuc_typeI_TRD_sf"/>
</dbReference>
<dbReference type="Gene3D" id="3.90.220.20">
    <property type="entry name" value="DNA methylase specificity domains"/>
    <property type="match status" value="2"/>
</dbReference>
<dbReference type="EMBL" id="MFJL01000041">
    <property type="protein sequence ID" value="OGG12815.1"/>
    <property type="molecule type" value="Genomic_DNA"/>
</dbReference>
<dbReference type="PANTHER" id="PTHR30408">
    <property type="entry name" value="TYPE-1 RESTRICTION ENZYME ECOKI SPECIFICITY PROTEIN"/>
    <property type="match status" value="1"/>
</dbReference>
<dbReference type="InterPro" id="IPR000055">
    <property type="entry name" value="Restrct_endonuc_typeI_TRD"/>
</dbReference>
<dbReference type="InterPro" id="IPR052021">
    <property type="entry name" value="Type-I_RS_S_subunit"/>
</dbReference>
<keyword evidence="3" id="KW-0238">DNA-binding</keyword>
<evidence type="ECO:0000313" key="6">
    <source>
        <dbReference type="Proteomes" id="UP000176923"/>
    </source>
</evidence>
<dbReference type="Proteomes" id="UP000176923">
    <property type="component" value="Unassembled WGS sequence"/>
</dbReference>
<dbReference type="GO" id="GO:0009307">
    <property type="term" value="P:DNA restriction-modification system"/>
    <property type="evidence" value="ECO:0007669"/>
    <property type="project" value="UniProtKB-KW"/>
</dbReference>
<dbReference type="SUPFAM" id="SSF116734">
    <property type="entry name" value="DNA methylase specificity domain"/>
    <property type="match status" value="2"/>
</dbReference>